<keyword evidence="3 5" id="KW-0687">Ribonucleoprotein</keyword>
<dbReference type="AlphaFoldDB" id="A0A238L9J0"/>
<evidence type="ECO:0000313" key="8">
    <source>
        <dbReference type="Proteomes" id="UP000201613"/>
    </source>
</evidence>
<sequence>MKRTFQPSNRVRKARHGFRSRMATKAGRKIINARRAQGRSKLSA</sequence>
<evidence type="ECO:0000256" key="4">
    <source>
        <dbReference type="ARBA" id="ARBA00035177"/>
    </source>
</evidence>
<dbReference type="EMBL" id="FXZK01000001">
    <property type="protein sequence ID" value="SMY06377.1"/>
    <property type="molecule type" value="Genomic_DNA"/>
</dbReference>
<protein>
    <recommendedName>
        <fullName evidence="4 5">Large ribosomal subunit protein bL34</fullName>
    </recommendedName>
</protein>
<evidence type="ECO:0000256" key="6">
    <source>
        <dbReference type="SAM" id="MobiDB-lite"/>
    </source>
</evidence>
<keyword evidence="2 5" id="KW-0689">Ribosomal protein</keyword>
<dbReference type="Gene3D" id="1.10.287.3980">
    <property type="match status" value="1"/>
</dbReference>
<dbReference type="PANTHER" id="PTHR14503:SF4">
    <property type="entry name" value="LARGE RIBOSOMAL SUBUNIT PROTEIN BL34M"/>
    <property type="match status" value="1"/>
</dbReference>
<accession>A0A238L9J0</accession>
<dbReference type="HAMAP" id="MF_00391">
    <property type="entry name" value="Ribosomal_bL34"/>
    <property type="match status" value="1"/>
</dbReference>
<dbReference type="PROSITE" id="PS00784">
    <property type="entry name" value="RIBOSOMAL_L34"/>
    <property type="match status" value="1"/>
</dbReference>
<proteinExistence type="inferred from homology"/>
<reference evidence="7 8" key="1">
    <citation type="submission" date="2017-05" db="EMBL/GenBank/DDBJ databases">
        <authorList>
            <person name="Song R."/>
            <person name="Chenine A.L."/>
            <person name="Ruprecht R.M."/>
        </authorList>
    </citation>
    <scope>NUCLEOTIDE SEQUENCE [LARGE SCALE GENOMIC DNA]</scope>
    <source>
        <strain evidence="7 8">CECT 8899</strain>
    </source>
</reference>
<dbReference type="FunFam" id="1.10.287.3980:FF:000001">
    <property type="entry name" value="Mitochondrial ribosomal protein L34"/>
    <property type="match status" value="1"/>
</dbReference>
<keyword evidence="8" id="KW-1185">Reference proteome</keyword>
<feature type="compositionally biased region" description="Basic residues" evidence="6">
    <location>
        <begin position="10"/>
        <end position="19"/>
    </location>
</feature>
<comment type="similarity">
    <text evidence="1 5">Belongs to the bacterial ribosomal protein bL34 family.</text>
</comment>
<dbReference type="GO" id="GO:1990904">
    <property type="term" value="C:ribonucleoprotein complex"/>
    <property type="evidence" value="ECO:0007669"/>
    <property type="project" value="UniProtKB-KW"/>
</dbReference>
<dbReference type="InterPro" id="IPR020939">
    <property type="entry name" value="Ribosomal_bL34_CS"/>
</dbReference>
<dbReference type="GO" id="GO:0005840">
    <property type="term" value="C:ribosome"/>
    <property type="evidence" value="ECO:0007669"/>
    <property type="project" value="UniProtKB-KW"/>
</dbReference>
<dbReference type="InterPro" id="IPR000271">
    <property type="entry name" value="Ribosomal_bL34"/>
</dbReference>
<organism evidence="7 8">
    <name type="scientific">Flavimaricola marinus</name>
    <dbReference type="NCBI Taxonomy" id="1819565"/>
    <lineage>
        <taxon>Bacteria</taxon>
        <taxon>Pseudomonadati</taxon>
        <taxon>Pseudomonadota</taxon>
        <taxon>Alphaproteobacteria</taxon>
        <taxon>Rhodobacterales</taxon>
        <taxon>Paracoccaceae</taxon>
        <taxon>Flavimaricola</taxon>
    </lineage>
</organism>
<dbReference type="NCBIfam" id="TIGR01030">
    <property type="entry name" value="rpmH_bact"/>
    <property type="match status" value="1"/>
</dbReference>
<dbReference type="Proteomes" id="UP000201613">
    <property type="component" value="Unassembled WGS sequence"/>
</dbReference>
<evidence type="ECO:0000256" key="3">
    <source>
        <dbReference type="ARBA" id="ARBA00023274"/>
    </source>
</evidence>
<dbReference type="PANTHER" id="PTHR14503">
    <property type="entry name" value="MITOCHONDRIAL RIBOSOMAL PROTEIN 34 FAMILY MEMBER"/>
    <property type="match status" value="1"/>
</dbReference>
<feature type="region of interest" description="Disordered" evidence="6">
    <location>
        <begin position="1"/>
        <end position="24"/>
    </location>
</feature>
<dbReference type="GO" id="GO:0006412">
    <property type="term" value="P:translation"/>
    <property type="evidence" value="ECO:0007669"/>
    <property type="project" value="UniProtKB-UniRule"/>
</dbReference>
<dbReference type="RefSeq" id="WP_093991375.1">
    <property type="nucleotide sequence ID" value="NZ_FXZK01000001.1"/>
</dbReference>
<evidence type="ECO:0000256" key="5">
    <source>
        <dbReference type="HAMAP-Rule" id="MF_00391"/>
    </source>
</evidence>
<name>A0A238L9J0_9RHOB</name>
<evidence type="ECO:0000256" key="2">
    <source>
        <dbReference type="ARBA" id="ARBA00022980"/>
    </source>
</evidence>
<evidence type="ECO:0000256" key="1">
    <source>
        <dbReference type="ARBA" id="ARBA00010111"/>
    </source>
</evidence>
<evidence type="ECO:0000313" key="7">
    <source>
        <dbReference type="EMBL" id="SMY06377.1"/>
    </source>
</evidence>
<dbReference type="Pfam" id="PF00468">
    <property type="entry name" value="Ribosomal_L34"/>
    <property type="match status" value="1"/>
</dbReference>
<dbReference type="GO" id="GO:0003735">
    <property type="term" value="F:structural constituent of ribosome"/>
    <property type="evidence" value="ECO:0007669"/>
    <property type="project" value="InterPro"/>
</dbReference>
<gene>
    <name evidence="5 7" type="primary">rpmH</name>
    <name evidence="7" type="ORF">LOM8899_00501</name>
</gene>
<dbReference type="OrthoDB" id="9804164at2"/>